<sequence>MQLFRTLNVSTRNHPIHRSNGERLRAMSSALRPVSPGLTRQELQAIVMDMVD</sequence>
<organism evidence="1 2">
    <name type="scientific">Novosphingobium cyanobacteriorum</name>
    <dbReference type="NCBI Taxonomy" id="3024215"/>
    <lineage>
        <taxon>Bacteria</taxon>
        <taxon>Pseudomonadati</taxon>
        <taxon>Pseudomonadota</taxon>
        <taxon>Alphaproteobacteria</taxon>
        <taxon>Sphingomonadales</taxon>
        <taxon>Sphingomonadaceae</taxon>
        <taxon>Novosphingobium</taxon>
    </lineage>
</organism>
<accession>A0ABT6CK23</accession>
<proteinExistence type="predicted"/>
<gene>
    <name evidence="1" type="ORF">POM99_13760</name>
</gene>
<name>A0ABT6CK23_9SPHN</name>
<evidence type="ECO:0000313" key="1">
    <source>
        <dbReference type="EMBL" id="MDF8334274.1"/>
    </source>
</evidence>
<dbReference type="RefSeq" id="WP_277278784.1">
    <property type="nucleotide sequence ID" value="NZ_JAROCY010000012.1"/>
</dbReference>
<evidence type="ECO:0000313" key="2">
    <source>
        <dbReference type="Proteomes" id="UP001222770"/>
    </source>
</evidence>
<dbReference type="Proteomes" id="UP001222770">
    <property type="component" value="Unassembled WGS sequence"/>
</dbReference>
<dbReference type="EMBL" id="JAROCY010000012">
    <property type="protein sequence ID" value="MDF8334274.1"/>
    <property type="molecule type" value="Genomic_DNA"/>
</dbReference>
<protein>
    <submittedName>
        <fullName evidence="1">Uncharacterized protein</fullName>
    </submittedName>
</protein>
<comment type="caution">
    <text evidence="1">The sequence shown here is derived from an EMBL/GenBank/DDBJ whole genome shotgun (WGS) entry which is preliminary data.</text>
</comment>
<reference evidence="1 2" key="1">
    <citation type="submission" date="2023-03" db="EMBL/GenBank/DDBJ databases">
        <title>Novosphingobium cyanobacteriorum sp. nov., isolated from a eutrophic reservoir during the Microcystis bloom period.</title>
        <authorList>
            <person name="Kang M."/>
            <person name="Le V."/>
            <person name="Ko S.-R."/>
            <person name="Lee S.-A."/>
            <person name="Ahn C.-Y."/>
        </authorList>
    </citation>
    <scope>NUCLEOTIDE SEQUENCE [LARGE SCALE GENOMIC DNA]</scope>
    <source>
        <strain evidence="1 2">HBC54</strain>
    </source>
</reference>
<keyword evidence="2" id="KW-1185">Reference proteome</keyword>